<feature type="transmembrane region" description="Helical" evidence="1">
    <location>
        <begin position="55"/>
        <end position="79"/>
    </location>
</feature>
<keyword evidence="1" id="KW-0812">Transmembrane</keyword>
<keyword evidence="1" id="KW-1133">Transmembrane helix</keyword>
<keyword evidence="3" id="KW-1185">Reference proteome</keyword>
<evidence type="ECO:0000256" key="1">
    <source>
        <dbReference type="SAM" id="Phobius"/>
    </source>
</evidence>
<proteinExistence type="predicted"/>
<evidence type="ECO:0008006" key="4">
    <source>
        <dbReference type="Google" id="ProtNLM"/>
    </source>
</evidence>
<feature type="transmembrane region" description="Helical" evidence="1">
    <location>
        <begin position="140"/>
        <end position="159"/>
    </location>
</feature>
<reference evidence="2 3" key="1">
    <citation type="submission" date="2016-12" db="EMBL/GenBank/DDBJ databases">
        <authorList>
            <person name="Song W.-J."/>
            <person name="Kurnit D.M."/>
        </authorList>
    </citation>
    <scope>NUCLEOTIDE SEQUENCE [LARGE SCALE GENOMIC DNA]</scope>
    <source>
        <strain evidence="2 3">DSM 11393</strain>
    </source>
</reference>
<dbReference type="AlphaFoldDB" id="A0A1M7SFW0"/>
<name>A0A1M7SFW0_9BACT</name>
<dbReference type="STRING" id="1121455.SAMN02745728_00879"/>
<dbReference type="Proteomes" id="UP000186469">
    <property type="component" value="Unassembled WGS sequence"/>
</dbReference>
<evidence type="ECO:0000313" key="2">
    <source>
        <dbReference type="EMBL" id="SHN57192.1"/>
    </source>
</evidence>
<evidence type="ECO:0000313" key="3">
    <source>
        <dbReference type="Proteomes" id="UP000186469"/>
    </source>
</evidence>
<protein>
    <recommendedName>
        <fullName evidence="4">DUF2269 domain-containing protein</fullName>
    </recommendedName>
</protein>
<dbReference type="EMBL" id="FRDI01000003">
    <property type="protein sequence ID" value="SHN57192.1"/>
    <property type="molecule type" value="Genomic_DNA"/>
</dbReference>
<dbReference type="RefSeq" id="WP_072696558.1">
    <property type="nucleotide sequence ID" value="NZ_FRDI01000003.1"/>
</dbReference>
<dbReference type="OrthoDB" id="156858at2"/>
<sequence length="169" mass="19173">MKISTQTQKWLKILHLLSVSFWIGGAVSIAILHLLRSETYALEGMLAGIDAASRIIDLVVVIIGGAVFTSLTGLFYSLFTPWGFVRHKWIIVKWATTIFCILFGTFYLGPWEQNMADLSLTLGNKAFVTPEYQWLRVRHLAFGSIQVFILMLLVLVSVLKPWRKKVSEK</sequence>
<feature type="transmembrane region" description="Helical" evidence="1">
    <location>
        <begin position="12"/>
        <end position="35"/>
    </location>
</feature>
<keyword evidence="1" id="KW-0472">Membrane</keyword>
<gene>
    <name evidence="2" type="ORF">SAMN02745728_00879</name>
</gene>
<accession>A0A1M7SFW0</accession>
<organism evidence="2 3">
    <name type="scientific">Desulfovibrio litoralis DSM 11393</name>
    <dbReference type="NCBI Taxonomy" id="1121455"/>
    <lineage>
        <taxon>Bacteria</taxon>
        <taxon>Pseudomonadati</taxon>
        <taxon>Thermodesulfobacteriota</taxon>
        <taxon>Desulfovibrionia</taxon>
        <taxon>Desulfovibrionales</taxon>
        <taxon>Desulfovibrionaceae</taxon>
        <taxon>Desulfovibrio</taxon>
    </lineage>
</organism>
<feature type="transmembrane region" description="Helical" evidence="1">
    <location>
        <begin position="91"/>
        <end position="109"/>
    </location>
</feature>